<dbReference type="InterPro" id="IPR011047">
    <property type="entry name" value="Quinoprotein_ADH-like_sf"/>
</dbReference>
<reference evidence="7 8" key="1">
    <citation type="journal article" date="2011" name="Front. Microbiol.">
        <title>Genomic signatures of strain selection and enhancement in Bacillus atrophaeus var. globigii, a historical biowarfare simulant.</title>
        <authorList>
            <person name="Gibbons H.S."/>
            <person name="Broomall S.M."/>
            <person name="McNew L.A."/>
            <person name="Daligault H."/>
            <person name="Chapman C."/>
            <person name="Bruce D."/>
            <person name="Karavis M."/>
            <person name="Krepps M."/>
            <person name="McGregor P.A."/>
            <person name="Hong C."/>
            <person name="Park K.H."/>
            <person name="Akmal A."/>
            <person name="Feldman A."/>
            <person name="Lin J.S."/>
            <person name="Chang W.E."/>
            <person name="Higgs B.W."/>
            <person name="Demirev P."/>
            <person name="Lindquist J."/>
            <person name="Liem A."/>
            <person name="Fochler E."/>
            <person name="Read T.D."/>
            <person name="Tapia R."/>
            <person name="Johnson S."/>
            <person name="Bishop-Lilly K.A."/>
            <person name="Detter C."/>
            <person name="Han C."/>
            <person name="Sozhamannan S."/>
            <person name="Rosenzweig C.N."/>
            <person name="Skowronski E.W."/>
        </authorList>
    </citation>
    <scope>NUCLEOTIDE SEQUENCE [LARGE SCALE GENOMIC DNA]</scope>
    <source>
        <strain evidence="7 8">GYP-17</strain>
    </source>
</reference>
<dbReference type="SMART" id="SM00564">
    <property type="entry name" value="PQQ"/>
    <property type="match status" value="6"/>
</dbReference>
<dbReference type="PROSITE" id="PS51257">
    <property type="entry name" value="PROKAR_LIPOPROTEIN"/>
    <property type="match status" value="1"/>
</dbReference>
<comment type="subunit">
    <text evidence="4">Part of the Bam complex.</text>
</comment>
<feature type="domain" description="Pyrrolo-quinoline quinone repeat" evidence="6">
    <location>
        <begin position="330"/>
        <end position="394"/>
    </location>
</feature>
<sequence>MIKTKQWLAVVAAVLLVSACSSRDQGPQHAELQQITTEVSASQIWSTRVGTGFRGHFSRLRPVHADGIVYAADRQGTIVALNVENGREVWSKHVGGRQPLFGRYFAGEPARLSGLTVAGSMLFVGSENGLVYAFNREDGELLWEQKVPGEVLAPPAVGEGRVVVHLGSGNVVALRASTGEQLWIHEEEVSLLSLRGTSPLAIQSGGVIFGSATGKAVVLILESGMLAWEERVTVPSGSTDLERVVDIDGAPLVAGTTVYMSAYNGDLVALDLRSGEVLWRREYGSWRGPVMSANRIILVNQQSHVISVDRSNGLEQWRNSDLFLRSLTEPATQGGYLVSGDRFGYLHWFNRSNGELVGRYNLGDEPIRGAPLVVNDKIIVQDGRGRVVALRQQTR</sequence>
<keyword evidence="1 4" id="KW-0732">Signal</keyword>
<dbReference type="RefSeq" id="WP_126776893.1">
    <property type="nucleotide sequence ID" value="NZ_PIPM01000006.1"/>
</dbReference>
<feature type="domain" description="Pyrrolo-quinoline quinone repeat" evidence="6">
    <location>
        <begin position="42"/>
        <end position="96"/>
    </location>
</feature>
<comment type="subcellular location">
    <subcellularLocation>
        <location evidence="4">Cell outer membrane</location>
        <topology evidence="4">Lipid-anchor</topology>
    </subcellularLocation>
</comment>
<evidence type="ECO:0000256" key="1">
    <source>
        <dbReference type="ARBA" id="ARBA00022729"/>
    </source>
</evidence>
<dbReference type="Gene3D" id="2.130.10.10">
    <property type="entry name" value="YVTN repeat-like/Quinoprotein amine dehydrogenase"/>
    <property type="match status" value="1"/>
</dbReference>
<gene>
    <name evidence="4 7" type="primary">bamB</name>
    <name evidence="7" type="ORF">CWE11_06955</name>
</gene>
<organism evidence="7 8">
    <name type="scientific">Aliidiomarina sanyensis</name>
    <dbReference type="NCBI Taxonomy" id="1249555"/>
    <lineage>
        <taxon>Bacteria</taxon>
        <taxon>Pseudomonadati</taxon>
        <taxon>Pseudomonadota</taxon>
        <taxon>Gammaproteobacteria</taxon>
        <taxon>Alteromonadales</taxon>
        <taxon>Idiomarinaceae</taxon>
        <taxon>Aliidiomarina</taxon>
    </lineage>
</organism>
<dbReference type="InterPro" id="IPR017687">
    <property type="entry name" value="BamB"/>
</dbReference>
<dbReference type="InterPro" id="IPR002372">
    <property type="entry name" value="PQQ_rpt_dom"/>
</dbReference>
<dbReference type="Proteomes" id="UP000288405">
    <property type="component" value="Unassembled WGS sequence"/>
</dbReference>
<dbReference type="EMBL" id="PIPM01000006">
    <property type="protein sequence ID" value="RUO32766.1"/>
    <property type="molecule type" value="Genomic_DNA"/>
</dbReference>
<keyword evidence="4" id="KW-0449">Lipoprotein</keyword>
<evidence type="ECO:0000313" key="7">
    <source>
        <dbReference type="EMBL" id="RUO32766.1"/>
    </source>
</evidence>
<dbReference type="PANTHER" id="PTHR34512:SF30">
    <property type="entry name" value="OUTER MEMBRANE PROTEIN ASSEMBLY FACTOR BAMB"/>
    <property type="match status" value="1"/>
</dbReference>
<dbReference type="HAMAP" id="MF_00923">
    <property type="entry name" value="OM_assembly_BamB"/>
    <property type="match status" value="1"/>
</dbReference>
<evidence type="ECO:0000256" key="3">
    <source>
        <dbReference type="ARBA" id="ARBA00023237"/>
    </source>
</evidence>
<comment type="function">
    <text evidence="4">Part of the outer membrane protein assembly complex, which is involved in assembly and insertion of beta-barrel proteins into the outer membrane.</text>
</comment>
<dbReference type="NCBIfam" id="TIGR03300">
    <property type="entry name" value="assembly_YfgL"/>
    <property type="match status" value="1"/>
</dbReference>
<dbReference type="GO" id="GO:0009279">
    <property type="term" value="C:cell outer membrane"/>
    <property type="evidence" value="ECO:0007669"/>
    <property type="project" value="UniProtKB-SubCell"/>
</dbReference>
<evidence type="ECO:0000259" key="6">
    <source>
        <dbReference type="Pfam" id="PF13360"/>
    </source>
</evidence>
<proteinExistence type="inferred from homology"/>
<feature type="domain" description="Pyrrolo-quinoline quinone repeat" evidence="6">
    <location>
        <begin position="112"/>
        <end position="319"/>
    </location>
</feature>
<dbReference type="GO" id="GO:0051205">
    <property type="term" value="P:protein insertion into membrane"/>
    <property type="evidence" value="ECO:0007669"/>
    <property type="project" value="UniProtKB-UniRule"/>
</dbReference>
<keyword evidence="8" id="KW-1185">Reference proteome</keyword>
<protein>
    <recommendedName>
        <fullName evidence="4">Outer membrane protein assembly factor BamB</fullName>
    </recommendedName>
</protein>
<dbReference type="InterPro" id="IPR018391">
    <property type="entry name" value="PQQ_b-propeller_rpt"/>
</dbReference>
<name>A0A432WG16_9GAMM</name>
<keyword evidence="2 4" id="KW-0472">Membrane</keyword>
<accession>A0A432WG16</accession>
<feature type="signal peptide" evidence="5">
    <location>
        <begin position="1"/>
        <end position="23"/>
    </location>
</feature>
<comment type="caution">
    <text evidence="7">The sequence shown here is derived from an EMBL/GenBank/DDBJ whole genome shotgun (WGS) entry which is preliminary data.</text>
</comment>
<dbReference type="Pfam" id="PF13360">
    <property type="entry name" value="PQQ_2"/>
    <property type="match status" value="3"/>
</dbReference>
<evidence type="ECO:0000256" key="4">
    <source>
        <dbReference type="HAMAP-Rule" id="MF_00923"/>
    </source>
</evidence>
<evidence type="ECO:0000256" key="5">
    <source>
        <dbReference type="SAM" id="SignalP"/>
    </source>
</evidence>
<dbReference type="AlphaFoldDB" id="A0A432WG16"/>
<dbReference type="PANTHER" id="PTHR34512">
    <property type="entry name" value="CELL SURFACE PROTEIN"/>
    <property type="match status" value="1"/>
</dbReference>
<keyword evidence="3 4" id="KW-0998">Cell outer membrane</keyword>
<evidence type="ECO:0000313" key="8">
    <source>
        <dbReference type="Proteomes" id="UP000288405"/>
    </source>
</evidence>
<evidence type="ECO:0000256" key="2">
    <source>
        <dbReference type="ARBA" id="ARBA00023136"/>
    </source>
</evidence>
<comment type="similarity">
    <text evidence="4">Belongs to the BamB family.</text>
</comment>
<keyword evidence="4" id="KW-0564">Palmitate</keyword>
<dbReference type="OrthoDB" id="5173551at2"/>
<dbReference type="GO" id="GO:0043165">
    <property type="term" value="P:Gram-negative-bacterium-type cell outer membrane assembly"/>
    <property type="evidence" value="ECO:0007669"/>
    <property type="project" value="UniProtKB-UniRule"/>
</dbReference>
<dbReference type="InterPro" id="IPR015943">
    <property type="entry name" value="WD40/YVTN_repeat-like_dom_sf"/>
</dbReference>
<dbReference type="SUPFAM" id="SSF50998">
    <property type="entry name" value="Quinoprotein alcohol dehydrogenase-like"/>
    <property type="match status" value="1"/>
</dbReference>
<feature type="chain" id="PRO_5019600532" description="Outer membrane protein assembly factor BamB" evidence="5">
    <location>
        <begin position="24"/>
        <end position="395"/>
    </location>
</feature>